<dbReference type="Proteomes" id="UP000027135">
    <property type="component" value="Unassembled WGS sequence"/>
</dbReference>
<dbReference type="STRING" id="136037.A0A067RHA4"/>
<feature type="compositionally biased region" description="Acidic residues" evidence="4">
    <location>
        <begin position="799"/>
        <end position="808"/>
    </location>
</feature>
<feature type="region of interest" description="Disordered" evidence="4">
    <location>
        <begin position="799"/>
        <end position="839"/>
    </location>
</feature>
<dbReference type="AlphaFoldDB" id="A0A067RHA4"/>
<gene>
    <name evidence="6" type="ORF">L798_15214</name>
</gene>
<evidence type="ECO:0000256" key="2">
    <source>
        <dbReference type="ARBA" id="ARBA00023054"/>
    </source>
</evidence>
<reference evidence="6 7" key="1">
    <citation type="journal article" date="2014" name="Nat. Commun.">
        <title>Molecular traces of alternative social organization in a termite genome.</title>
        <authorList>
            <person name="Terrapon N."/>
            <person name="Li C."/>
            <person name="Robertson H.M."/>
            <person name="Ji L."/>
            <person name="Meng X."/>
            <person name="Booth W."/>
            <person name="Chen Z."/>
            <person name="Childers C.P."/>
            <person name="Glastad K.M."/>
            <person name="Gokhale K."/>
            <person name="Gowin J."/>
            <person name="Gronenberg W."/>
            <person name="Hermansen R.A."/>
            <person name="Hu H."/>
            <person name="Hunt B.G."/>
            <person name="Huylmans A.K."/>
            <person name="Khalil S.M."/>
            <person name="Mitchell R.D."/>
            <person name="Munoz-Torres M.C."/>
            <person name="Mustard J.A."/>
            <person name="Pan H."/>
            <person name="Reese J.T."/>
            <person name="Scharf M.E."/>
            <person name="Sun F."/>
            <person name="Vogel H."/>
            <person name="Xiao J."/>
            <person name="Yang W."/>
            <person name="Yang Z."/>
            <person name="Yang Z."/>
            <person name="Zhou J."/>
            <person name="Zhu J."/>
            <person name="Brent C.S."/>
            <person name="Elsik C.G."/>
            <person name="Goodisman M.A."/>
            <person name="Liberles D.A."/>
            <person name="Roe R.M."/>
            <person name="Vargo E.L."/>
            <person name="Vilcinskas A."/>
            <person name="Wang J."/>
            <person name="Bornberg-Bauer E."/>
            <person name="Korb J."/>
            <person name="Zhang G."/>
            <person name="Liebig J."/>
        </authorList>
    </citation>
    <scope>NUCLEOTIDE SEQUENCE [LARGE SCALE GENOMIC DNA]</scope>
    <source>
        <tissue evidence="6">Whole organism</tissue>
    </source>
</reference>
<dbReference type="GO" id="GO:0031410">
    <property type="term" value="C:cytoplasmic vesicle"/>
    <property type="evidence" value="ECO:0007669"/>
    <property type="project" value="TreeGrafter"/>
</dbReference>
<dbReference type="GO" id="GO:0005739">
    <property type="term" value="C:mitochondrion"/>
    <property type="evidence" value="ECO:0007669"/>
    <property type="project" value="UniProtKB-SubCell"/>
</dbReference>
<keyword evidence="2" id="KW-0175">Coiled coil</keyword>
<dbReference type="SMART" id="SM01424">
    <property type="entry name" value="HAP1_N"/>
    <property type="match status" value="1"/>
</dbReference>
<dbReference type="EMBL" id="KK852473">
    <property type="protein sequence ID" value="KDR23132.1"/>
    <property type="molecule type" value="Genomic_DNA"/>
</dbReference>
<dbReference type="GO" id="GO:0017022">
    <property type="term" value="F:myosin binding"/>
    <property type="evidence" value="ECO:0007669"/>
    <property type="project" value="TreeGrafter"/>
</dbReference>
<dbReference type="PANTHER" id="PTHR15751:SF12">
    <property type="entry name" value="TRAFFICKING KINESIN-BINDING PROTEIN MILT"/>
    <property type="match status" value="1"/>
</dbReference>
<dbReference type="PANTHER" id="PTHR15751">
    <property type="entry name" value="TRAFFICKING KINESIN-BINDING PROTEIN"/>
    <property type="match status" value="1"/>
</dbReference>
<name>A0A067RHA4_ZOONE</name>
<evidence type="ECO:0000313" key="6">
    <source>
        <dbReference type="EMBL" id="KDR23132.1"/>
    </source>
</evidence>
<evidence type="ECO:0000256" key="3">
    <source>
        <dbReference type="ARBA" id="ARBA00023128"/>
    </source>
</evidence>
<dbReference type="eggNOG" id="KOG4360">
    <property type="taxonomic scope" value="Eukaryota"/>
</dbReference>
<dbReference type="GO" id="GO:0048311">
    <property type="term" value="P:mitochondrion distribution"/>
    <property type="evidence" value="ECO:0007669"/>
    <property type="project" value="TreeGrafter"/>
</dbReference>
<dbReference type="Pfam" id="PF04849">
    <property type="entry name" value="HAP1_N"/>
    <property type="match status" value="1"/>
</dbReference>
<keyword evidence="3" id="KW-0496">Mitochondrion</keyword>
<comment type="subcellular location">
    <subcellularLocation>
        <location evidence="1">Mitochondrion</location>
    </subcellularLocation>
</comment>
<sequence length="1141" mass="128361">MIALGRPWHRTWLRSSNAAPAQFCGEGGTQTGVTRVDEVGYIGGALEDYGYDRKTAALKLCTPLEYTHHFSNGFFTNLLSSFTDNVCSGGDLPEVEIISLLEEQIPRYRLRADTLTQFTGYENRDWYIPSPALKPEEADVKLTSDQIRETLNYFRLMLVRSEVMCCVIEAAKNSGLVIPLRLEEVQTAESSVAECHEWRRSLLVVSHDLDMWLVSLRGPRRAGSLPVPRSQRLQAQGLALLQGREEAIQLFSALNLLANGEELERPAQDEIASQIPSADFTADRKYQMPAPSVGDSCGTTFQERGLLCPLETRGSPGLVAETGKKSVARGAKTLGQAPGTKPGLLFLETRGLCLPSPSRSSREAHPILQQSEVTDRTILSSCSELDVGSPFLSAAEFVMCTIFEAGHCARLICRADVSEVFAENVYELLRVRENLALHQALQLPTEDSYLYNAYLMTVSGAPTRRTVGSLMNGEETLVDYSDILRKFSRVAECRSEVGSARFLWMLAVCLDGCHVTRNGPLMARIFPISCDFSWSSGGQDLARPKSRRVHGPSERRFFRRLYRRQATTLTSPREFKKFLTVNFALPEHIWPEPRNSSTDTPLMLHLRPTITQAFVEMSLSHFTSQHDIHLVLRSAADKQVIKIPVNYHVAGTCAFVLIANKCFHEKAYQILRLTAFLLFRCSESTDAHSILPSRQHFCLPSGLFPRVLQPKPFLLRILEVPGSNLSPEAGYPRLGLFVVFLGPSRQIPDCELRFGTANGAIPRCPQKRRESSQAYRVMASYCHLRCPVMVFPDARCQQDDDDLDLSPDGEERMTMGDDDEEDPYEYDDELPRMPDSAEPNFLDDDLILEEHEPIIKSRSIPKQIIAKPVLRWAFVRRASNTSLLTIFDVTPNRLQARVCKKKERKKERRKKCMQGKHEGIQIIRASNKISSEFRSDNHPGVLRPFTLRKSTGQRVRDAAGSASRCWEASSRLDSPGLQGTGESLFKVLLLAHRWVFVTRVVLLLWVKANACGRDSLPDEDVLFAVREKFELIITELYCIQLSRIVAEVFKIYRLSRLTMFGAAERWFVTSRDLPTHTQPCCFPCDKATRTPNQCQLSGIALSVNSLANCGAEPEDDAYRYLAPRSRSFDSSHRHCPLVTYC</sequence>
<protein>
    <submittedName>
        <fullName evidence="6">Trafficking kinesin-binding protein 1</fullName>
    </submittedName>
</protein>
<evidence type="ECO:0000256" key="4">
    <source>
        <dbReference type="SAM" id="MobiDB-lite"/>
    </source>
</evidence>
<feature type="domain" description="HAP1 N-terminal" evidence="5">
    <location>
        <begin position="102"/>
        <end position="277"/>
    </location>
</feature>
<evidence type="ECO:0000259" key="5">
    <source>
        <dbReference type="SMART" id="SM01424"/>
    </source>
</evidence>
<dbReference type="GO" id="GO:0006605">
    <property type="term" value="P:protein targeting"/>
    <property type="evidence" value="ECO:0007669"/>
    <property type="project" value="TreeGrafter"/>
</dbReference>
<dbReference type="InterPro" id="IPR006933">
    <property type="entry name" value="HAP1_N"/>
</dbReference>
<evidence type="ECO:0000256" key="1">
    <source>
        <dbReference type="ARBA" id="ARBA00004173"/>
    </source>
</evidence>
<dbReference type="GO" id="GO:0047496">
    <property type="term" value="P:vesicle transport along microtubule"/>
    <property type="evidence" value="ECO:0007669"/>
    <property type="project" value="TreeGrafter"/>
</dbReference>
<feature type="compositionally biased region" description="Acidic residues" evidence="4">
    <location>
        <begin position="816"/>
        <end position="828"/>
    </location>
</feature>
<proteinExistence type="predicted"/>
<evidence type="ECO:0000313" key="7">
    <source>
        <dbReference type="Proteomes" id="UP000027135"/>
    </source>
</evidence>
<organism evidence="6 7">
    <name type="scientific">Zootermopsis nevadensis</name>
    <name type="common">Dampwood termite</name>
    <dbReference type="NCBI Taxonomy" id="136037"/>
    <lineage>
        <taxon>Eukaryota</taxon>
        <taxon>Metazoa</taxon>
        <taxon>Ecdysozoa</taxon>
        <taxon>Arthropoda</taxon>
        <taxon>Hexapoda</taxon>
        <taxon>Insecta</taxon>
        <taxon>Pterygota</taxon>
        <taxon>Neoptera</taxon>
        <taxon>Polyneoptera</taxon>
        <taxon>Dictyoptera</taxon>
        <taxon>Blattodea</taxon>
        <taxon>Blattoidea</taxon>
        <taxon>Termitoidae</taxon>
        <taxon>Termopsidae</taxon>
        <taxon>Zootermopsis</taxon>
    </lineage>
</organism>
<dbReference type="InterPro" id="IPR051946">
    <property type="entry name" value="Intracell_Traff-Reg"/>
</dbReference>
<dbReference type="InParanoid" id="A0A067RHA4"/>
<accession>A0A067RHA4</accession>
<keyword evidence="7" id="KW-1185">Reference proteome</keyword>